<keyword evidence="4" id="KW-0862">Zinc</keyword>
<dbReference type="SUPFAM" id="SSF88697">
    <property type="entry name" value="PUA domain-like"/>
    <property type="match status" value="1"/>
</dbReference>
<evidence type="ECO:0000313" key="6">
    <source>
        <dbReference type="EMBL" id="GGD38587.1"/>
    </source>
</evidence>
<keyword evidence="3" id="KW-0378">Hydrolase</keyword>
<proteinExistence type="inferred from homology"/>
<dbReference type="InterPro" id="IPR015947">
    <property type="entry name" value="PUA-like_sf"/>
</dbReference>
<reference evidence="6" key="1">
    <citation type="journal article" date="2014" name="Int. J. Syst. Evol. Microbiol.">
        <title>Complete genome sequence of Corynebacterium casei LMG S-19264T (=DSM 44701T), isolated from a smear-ripened cheese.</title>
        <authorList>
            <consortium name="US DOE Joint Genome Institute (JGI-PGF)"/>
            <person name="Walter F."/>
            <person name="Albersmeier A."/>
            <person name="Kalinowski J."/>
            <person name="Ruckert C."/>
        </authorList>
    </citation>
    <scope>NUCLEOTIDE SEQUENCE</scope>
    <source>
        <strain evidence="6">CGMCC 1.15152</strain>
    </source>
</reference>
<evidence type="ECO:0000256" key="3">
    <source>
        <dbReference type="ARBA" id="ARBA00022801"/>
    </source>
</evidence>
<comment type="similarity">
    <text evidence="1">Belongs to the cytidine and deoxycytidylate deaminase family.</text>
</comment>
<evidence type="ECO:0000259" key="5">
    <source>
        <dbReference type="PROSITE" id="PS51747"/>
    </source>
</evidence>
<dbReference type="Pfam" id="PF00383">
    <property type="entry name" value="dCMP_cyt_deam_1"/>
    <property type="match status" value="1"/>
</dbReference>
<name>A0A916YBU1_9MICO</name>
<protein>
    <recommendedName>
        <fullName evidence="5">CMP/dCMP-type deaminase domain-containing protein</fullName>
    </recommendedName>
</protein>
<reference evidence="6" key="2">
    <citation type="submission" date="2020-09" db="EMBL/GenBank/DDBJ databases">
        <authorList>
            <person name="Sun Q."/>
            <person name="Zhou Y."/>
        </authorList>
    </citation>
    <scope>NUCLEOTIDE SEQUENCE</scope>
    <source>
        <strain evidence="6">CGMCC 1.15152</strain>
    </source>
</reference>
<dbReference type="GO" id="GO:0042802">
    <property type="term" value="F:identical protein binding"/>
    <property type="evidence" value="ECO:0007669"/>
    <property type="project" value="UniProtKB-ARBA"/>
</dbReference>
<dbReference type="CDD" id="cd01283">
    <property type="entry name" value="cytidine_deaminase"/>
    <property type="match status" value="1"/>
</dbReference>
<dbReference type="InterPro" id="IPR016193">
    <property type="entry name" value="Cytidine_deaminase-like"/>
</dbReference>
<evidence type="ECO:0000256" key="4">
    <source>
        <dbReference type="ARBA" id="ARBA00022833"/>
    </source>
</evidence>
<dbReference type="EMBL" id="BMHO01000001">
    <property type="protein sequence ID" value="GGD38587.1"/>
    <property type="molecule type" value="Genomic_DNA"/>
</dbReference>
<keyword evidence="7" id="KW-1185">Reference proteome</keyword>
<dbReference type="GO" id="GO:0072527">
    <property type="term" value="P:pyrimidine-containing compound metabolic process"/>
    <property type="evidence" value="ECO:0007669"/>
    <property type="project" value="UniProtKB-ARBA"/>
</dbReference>
<dbReference type="PROSITE" id="PS00903">
    <property type="entry name" value="CYT_DCMP_DEAMINASES_1"/>
    <property type="match status" value="1"/>
</dbReference>
<dbReference type="PANTHER" id="PTHR11644:SF2">
    <property type="entry name" value="CYTIDINE DEAMINASE"/>
    <property type="match status" value="1"/>
</dbReference>
<dbReference type="InterPro" id="IPR050202">
    <property type="entry name" value="Cyt/Deoxycyt_deaminase"/>
</dbReference>
<evidence type="ECO:0000313" key="7">
    <source>
        <dbReference type="Proteomes" id="UP000633205"/>
    </source>
</evidence>
<dbReference type="Proteomes" id="UP000633205">
    <property type="component" value="Unassembled WGS sequence"/>
</dbReference>
<dbReference type="PANTHER" id="PTHR11644">
    <property type="entry name" value="CYTIDINE DEAMINASE"/>
    <property type="match status" value="1"/>
</dbReference>
<gene>
    <name evidence="6" type="ORF">GCM10010915_19260</name>
</gene>
<dbReference type="Gene3D" id="2.30.130.30">
    <property type="entry name" value="Hypothetical protein"/>
    <property type="match status" value="1"/>
</dbReference>
<dbReference type="SUPFAM" id="SSF53927">
    <property type="entry name" value="Cytidine deaminase-like"/>
    <property type="match status" value="1"/>
</dbReference>
<dbReference type="GO" id="GO:0008270">
    <property type="term" value="F:zinc ion binding"/>
    <property type="evidence" value="ECO:0007669"/>
    <property type="project" value="InterPro"/>
</dbReference>
<accession>A0A916YBU1</accession>
<organism evidence="6 7">
    <name type="scientific">Microbacterium faecale</name>
    <dbReference type="NCBI Taxonomy" id="1804630"/>
    <lineage>
        <taxon>Bacteria</taxon>
        <taxon>Bacillati</taxon>
        <taxon>Actinomycetota</taxon>
        <taxon>Actinomycetes</taxon>
        <taxon>Micrococcales</taxon>
        <taxon>Microbacteriaceae</taxon>
        <taxon>Microbacterium</taxon>
    </lineage>
</organism>
<dbReference type="InterPro" id="IPR016192">
    <property type="entry name" value="APOBEC/CMP_deaminase_Zn-bd"/>
</dbReference>
<sequence length="290" mass="31739">MNVGDPVGVVQFGEAHPKCREIHGETIHGRLTRDCRRWILVPSIRAGSQMGLRQTCLISLRAVEPLEDDQRVIDAAEALARRLGDNDNHTVAAAVMDIDGRVHEAVNVYHFTGGPCAELVVLGVAATSGAKQLLTIAAAGDRGRGLISPCGRCRQVLLDQHPDILVAVPTENDPVMRPIRKLLPDTYFYPDAPDGQIVRFNRRYHDEVMSGEKTSTIRWDEEWLAVGQATFVFEGHPQFAHVDGAITAVEATTLTALDPGHAAGLRGHYPAMPDDAKLLRVEFRVDLHGT</sequence>
<dbReference type="PROSITE" id="PS51747">
    <property type="entry name" value="CYT_DCMP_DEAMINASES_2"/>
    <property type="match status" value="1"/>
</dbReference>
<dbReference type="GO" id="GO:0004126">
    <property type="term" value="F:cytidine deaminase activity"/>
    <property type="evidence" value="ECO:0007669"/>
    <property type="project" value="TreeGrafter"/>
</dbReference>
<dbReference type="AlphaFoldDB" id="A0A916YBU1"/>
<feature type="domain" description="CMP/dCMP-type deaminase" evidence="5">
    <location>
        <begin position="67"/>
        <end position="190"/>
    </location>
</feature>
<dbReference type="InterPro" id="IPR002125">
    <property type="entry name" value="CMP_dCMP_dom"/>
</dbReference>
<dbReference type="GO" id="GO:0055086">
    <property type="term" value="P:nucleobase-containing small molecule metabolic process"/>
    <property type="evidence" value="ECO:0007669"/>
    <property type="project" value="UniProtKB-ARBA"/>
</dbReference>
<evidence type="ECO:0000256" key="2">
    <source>
        <dbReference type="ARBA" id="ARBA00022723"/>
    </source>
</evidence>
<dbReference type="Gene3D" id="3.40.140.10">
    <property type="entry name" value="Cytidine Deaminase, domain 2"/>
    <property type="match status" value="1"/>
</dbReference>
<keyword evidence="2" id="KW-0479">Metal-binding</keyword>
<evidence type="ECO:0000256" key="1">
    <source>
        <dbReference type="ARBA" id="ARBA00006576"/>
    </source>
</evidence>
<dbReference type="GO" id="GO:0005829">
    <property type="term" value="C:cytosol"/>
    <property type="evidence" value="ECO:0007669"/>
    <property type="project" value="TreeGrafter"/>
</dbReference>
<comment type="caution">
    <text evidence="6">The sequence shown here is derived from an EMBL/GenBank/DDBJ whole genome shotgun (WGS) entry which is preliminary data.</text>
</comment>